<dbReference type="InParanoid" id="A0A3B3IFY9"/>
<comment type="similarity">
    <text evidence="1">Belongs to the beta type-B retroviral polymerase family. HERV class-II K(HML-2) pol subfamily.</text>
</comment>
<dbReference type="GO" id="GO:0004523">
    <property type="term" value="F:RNA-DNA hybrid ribonuclease activity"/>
    <property type="evidence" value="ECO:0007669"/>
    <property type="project" value="UniProtKB-EC"/>
</dbReference>
<dbReference type="InterPro" id="IPR043128">
    <property type="entry name" value="Rev_trsase/Diguanyl_cyclase"/>
</dbReference>
<evidence type="ECO:0000313" key="8">
    <source>
        <dbReference type="Proteomes" id="UP000001038"/>
    </source>
</evidence>
<name>A0A3B3IFY9_ORYLA</name>
<dbReference type="GO" id="GO:0015074">
    <property type="term" value="P:DNA integration"/>
    <property type="evidence" value="ECO:0007669"/>
    <property type="project" value="InterPro"/>
</dbReference>
<reference evidence="7" key="2">
    <citation type="submission" date="2025-08" db="UniProtKB">
        <authorList>
            <consortium name="Ensembl"/>
        </authorList>
    </citation>
    <scope>IDENTIFICATION</scope>
    <source>
        <strain evidence="7">Hd-rR</strain>
    </source>
</reference>
<feature type="domain" description="Integrase catalytic" evidence="6">
    <location>
        <begin position="1055"/>
        <end position="1213"/>
    </location>
</feature>
<dbReference type="FunFam" id="3.10.20.370:FF:000001">
    <property type="entry name" value="Retrovirus-related Pol polyprotein from transposon 17.6-like protein"/>
    <property type="match status" value="1"/>
</dbReference>
<feature type="domain" description="Reverse transcriptase" evidence="5">
    <location>
        <begin position="401"/>
        <end position="580"/>
    </location>
</feature>
<dbReference type="InterPro" id="IPR050951">
    <property type="entry name" value="Retrovirus_Pol_polyprotein"/>
</dbReference>
<dbReference type="PANTHER" id="PTHR37984:SF15">
    <property type="entry name" value="INTEGRASE CATALYTIC DOMAIN-CONTAINING PROTEIN"/>
    <property type="match status" value="1"/>
</dbReference>
<dbReference type="CDD" id="cd00303">
    <property type="entry name" value="retropepsin_like"/>
    <property type="match status" value="1"/>
</dbReference>
<evidence type="ECO:0000256" key="3">
    <source>
        <dbReference type="ARBA" id="ARBA00039658"/>
    </source>
</evidence>
<proteinExistence type="inferred from homology"/>
<dbReference type="PROSITE" id="PS50878">
    <property type="entry name" value="RT_POL"/>
    <property type="match status" value="1"/>
</dbReference>
<dbReference type="Proteomes" id="UP000001038">
    <property type="component" value="Chromosome 22"/>
</dbReference>
<dbReference type="EC" id="3.1.26.4" evidence="2"/>
<dbReference type="Ensembl" id="ENSORLT00000031505.1">
    <property type="protein sequence ID" value="ENSORLP00000043063.1"/>
    <property type="gene ID" value="ENSORLG00000027538.1"/>
</dbReference>
<keyword evidence="8" id="KW-1185">Reference proteome</keyword>
<feature type="region of interest" description="Disordered" evidence="4">
    <location>
        <begin position="1350"/>
        <end position="1370"/>
    </location>
</feature>
<evidence type="ECO:0000256" key="1">
    <source>
        <dbReference type="ARBA" id="ARBA00010879"/>
    </source>
</evidence>
<dbReference type="SUPFAM" id="SSF53098">
    <property type="entry name" value="Ribonuclease H-like"/>
    <property type="match status" value="1"/>
</dbReference>
<dbReference type="Pfam" id="PF17919">
    <property type="entry name" value="RT_RNaseH_2"/>
    <property type="match status" value="1"/>
</dbReference>
<dbReference type="InterPro" id="IPR036397">
    <property type="entry name" value="RNaseH_sf"/>
</dbReference>
<dbReference type="GeneTree" id="ENSGT01100000263500"/>
<dbReference type="InterPro" id="IPR012337">
    <property type="entry name" value="RNaseH-like_sf"/>
</dbReference>
<dbReference type="Pfam" id="PF17921">
    <property type="entry name" value="Integrase_H2C2"/>
    <property type="match status" value="1"/>
</dbReference>
<evidence type="ECO:0000256" key="4">
    <source>
        <dbReference type="SAM" id="MobiDB-lite"/>
    </source>
</evidence>
<dbReference type="Bgee" id="ENSORLG00000027538">
    <property type="expression patterns" value="Expressed in testis and 4 other cell types or tissues"/>
</dbReference>
<dbReference type="CDD" id="cd01647">
    <property type="entry name" value="RT_LTR"/>
    <property type="match status" value="1"/>
</dbReference>
<evidence type="ECO:0000259" key="5">
    <source>
        <dbReference type="PROSITE" id="PS50878"/>
    </source>
</evidence>
<dbReference type="InterPro" id="IPR000477">
    <property type="entry name" value="RT_dom"/>
</dbReference>
<protein>
    <recommendedName>
        <fullName evidence="3">Gypsy retrotransposon integrase-like protein 1</fullName>
        <ecNumber evidence="2">3.1.26.4</ecNumber>
    </recommendedName>
</protein>
<accession>A0A3B3IFY9</accession>
<dbReference type="PROSITE" id="PS50994">
    <property type="entry name" value="INTEGRASE"/>
    <property type="match status" value="1"/>
</dbReference>
<evidence type="ECO:0000256" key="2">
    <source>
        <dbReference type="ARBA" id="ARBA00012180"/>
    </source>
</evidence>
<dbReference type="Gene3D" id="1.10.340.70">
    <property type="match status" value="1"/>
</dbReference>
<reference evidence="7" key="3">
    <citation type="submission" date="2025-09" db="UniProtKB">
        <authorList>
            <consortium name="Ensembl"/>
        </authorList>
    </citation>
    <scope>IDENTIFICATION</scope>
    <source>
        <strain evidence="7">Hd-rR</strain>
    </source>
</reference>
<dbReference type="GO" id="GO:0003676">
    <property type="term" value="F:nucleic acid binding"/>
    <property type="evidence" value="ECO:0007669"/>
    <property type="project" value="InterPro"/>
</dbReference>
<dbReference type="FunFam" id="1.10.340.70:FF:000001">
    <property type="entry name" value="Retrovirus-related Pol polyprotein from transposon gypsy-like Protein"/>
    <property type="match status" value="1"/>
</dbReference>
<reference evidence="7 8" key="1">
    <citation type="journal article" date="2007" name="Nature">
        <title>The medaka draft genome and insights into vertebrate genome evolution.</title>
        <authorList>
            <person name="Kasahara M."/>
            <person name="Naruse K."/>
            <person name="Sasaki S."/>
            <person name="Nakatani Y."/>
            <person name="Qu W."/>
            <person name="Ahsan B."/>
            <person name="Yamada T."/>
            <person name="Nagayasu Y."/>
            <person name="Doi K."/>
            <person name="Kasai Y."/>
            <person name="Jindo T."/>
            <person name="Kobayashi D."/>
            <person name="Shimada A."/>
            <person name="Toyoda A."/>
            <person name="Kuroki Y."/>
            <person name="Fujiyama A."/>
            <person name="Sasaki T."/>
            <person name="Shimizu A."/>
            <person name="Asakawa S."/>
            <person name="Shimizu N."/>
            <person name="Hashimoto S."/>
            <person name="Yang J."/>
            <person name="Lee Y."/>
            <person name="Matsushima K."/>
            <person name="Sugano S."/>
            <person name="Sakaizumi M."/>
            <person name="Narita T."/>
            <person name="Ohishi K."/>
            <person name="Haga S."/>
            <person name="Ohta F."/>
            <person name="Nomoto H."/>
            <person name="Nogata K."/>
            <person name="Morishita T."/>
            <person name="Endo T."/>
            <person name="Shin-I T."/>
            <person name="Takeda H."/>
            <person name="Morishita S."/>
            <person name="Kohara Y."/>
        </authorList>
    </citation>
    <scope>NUCLEOTIDE SEQUENCE [LARGE SCALE GENOMIC DNA]</scope>
    <source>
        <strain evidence="7 8">Hd-rR</strain>
    </source>
</reference>
<dbReference type="Gene3D" id="3.10.10.10">
    <property type="entry name" value="HIV Type 1 Reverse Transcriptase, subunit A, domain 1"/>
    <property type="match status" value="1"/>
</dbReference>
<dbReference type="PANTHER" id="PTHR37984">
    <property type="entry name" value="PROTEIN CBG26694"/>
    <property type="match status" value="1"/>
</dbReference>
<dbReference type="InterPro" id="IPR041588">
    <property type="entry name" value="Integrase_H2C2"/>
</dbReference>
<organism evidence="7 8">
    <name type="scientific">Oryzias latipes</name>
    <name type="common">Japanese rice fish</name>
    <name type="synonym">Japanese killifish</name>
    <dbReference type="NCBI Taxonomy" id="8090"/>
    <lineage>
        <taxon>Eukaryota</taxon>
        <taxon>Metazoa</taxon>
        <taxon>Chordata</taxon>
        <taxon>Craniata</taxon>
        <taxon>Vertebrata</taxon>
        <taxon>Euteleostomi</taxon>
        <taxon>Actinopterygii</taxon>
        <taxon>Neopterygii</taxon>
        <taxon>Teleostei</taxon>
        <taxon>Neoteleostei</taxon>
        <taxon>Acanthomorphata</taxon>
        <taxon>Ovalentaria</taxon>
        <taxon>Atherinomorphae</taxon>
        <taxon>Beloniformes</taxon>
        <taxon>Adrianichthyidae</taxon>
        <taxon>Oryziinae</taxon>
        <taxon>Oryzias</taxon>
    </lineage>
</organism>
<dbReference type="Gene3D" id="3.10.20.370">
    <property type="match status" value="1"/>
</dbReference>
<sequence>MDQVYQSVCQESKMGRIPVIQNVRRLKQNDDLFYEKVMLGGTVTVSALLDSGSMACTLSSRVIPQLLQHAVLKDPNLQPTDAVLIGCGGSKTLPVGMCDIAMELYGCSVLVPTLVVDDQSEDLIVGSNLLRYVISGLEKERLDSDTTARDCGSDSGQQLLSLIAGVETKVPEAVGTVKLRKAVTLEPVTEHLVWAKLQLVDKQVAGSVVVVEPTRARTRPRSVIVGRSVAILREDGWLPLKVINPSHKPVTIKRNAKLADVSLCETVEEFDADQSAVSQQVQFHGDRVTISSLVSDTSTLPDRPQVGPLTVASSLQSKLGELGLSVIDVESCEVSPAYKAKLTDLIVKYQSIFSREKLDCGKATGCLHRIRVTDDKPFRFPCRRIPPTQYEKLREALNEMEERDIIRKSSSAYASPLVVVLKKNGDLRICNDFRWLNARTVKDAHPLPHPADALSALGGNAFFSTMDLTSGYYNVEVHEDDKKFTAFPSPFGLYEYNRMPQGLCNSPATFMRMMLGIFGDQNFLSLLCYLDDVLVFAPTESLALDRLEMVFQRLQSHNLKLAPKKCNFLRRSVKFLGHFISADGIQSDRDKVAAITSITESDLMENGTNIPSRRKVRSFLPLFRLTSGSGRPRGVGRKRHVQTKLGADDWTDECRSAFSKLKQALLDQVMLAHPNFDEPFLLSVDASADGLGAVLSQVPVGGKIARPIAFASKSLSFAQSKYPAHRLEFFALKWAVCDKFHYWLKGHPFTVWTDNNPLTYILSKARLDACEQRWIAKLAPFQFDIKYIPGPRNVVADALSREPFVQSSASHLLTRMPYAELLAGAAAVGATGIQDAFRWSANPRDVTSVCGQPVAMQCATVVQSGSVSSDEVATVFDRVGNFNSELVQHAMLLPQFPQTVLMPPHVGSAVLSLDELAEKQRTDLELSRVIFFLERGRRPSRRERAMESAGVVNFLRSWGKLTMRDGVLYRVAVHPVTKKKSYQFVVPVSLRRKVLCGVHDEAGHQGQHRTLYLARQRFHWLGLSSDVAEYVKHCRRCVVSKAPEPEARAPLESIHTSEPLELVCVDFWSAEDSSNRSLDVLVVTDHFTKMAHAFLCPNQSAKAVAHQLWHNYFCVYGFPRRLHSDQGATFESALIAELLSVARVQKSHTTPYHPMGNGSCERMNRTLGNMIRALPPRAKHRWPNALKSLTFAYNCTVHETTGYAPFLLMFGRVPRLPVDVMFGSVLHDQEVVDYDRYVESLRKTMKEAMAVAQSMAVKQLQRHSQLYDRKVRGAPVDVGDHVLLANKGERGKRKLADRWENTVYVVLEKNDQSHTFKIQNPTSGRSKVVHRNLLMPVNFLPLHDSDITAQEPSISSVSSSVDARDDRSASDVSSASVEFRTRVWVSELPSASGSVLTIEENGPQGVAVGDDASDANAGVCDPIPAICPDLETVAPDSVLTTDCTVLTVDRVPPRRSRAGRFLRPVTPLIEMMHQRSASAF</sequence>
<dbReference type="InterPro" id="IPR001584">
    <property type="entry name" value="Integrase_cat-core"/>
</dbReference>
<dbReference type="InterPro" id="IPR043502">
    <property type="entry name" value="DNA/RNA_pol_sf"/>
</dbReference>
<dbReference type="Pfam" id="PF00665">
    <property type="entry name" value="rve"/>
    <property type="match status" value="1"/>
</dbReference>
<dbReference type="CDD" id="cd09274">
    <property type="entry name" value="RNase_HI_RT_Ty3"/>
    <property type="match status" value="1"/>
</dbReference>
<dbReference type="SUPFAM" id="SSF56672">
    <property type="entry name" value="DNA/RNA polymerases"/>
    <property type="match status" value="1"/>
</dbReference>
<dbReference type="Gene3D" id="3.30.420.10">
    <property type="entry name" value="Ribonuclease H-like superfamily/Ribonuclease H"/>
    <property type="match status" value="1"/>
</dbReference>
<dbReference type="InterPro" id="IPR041577">
    <property type="entry name" value="RT_RNaseH_2"/>
</dbReference>
<evidence type="ECO:0000313" key="7">
    <source>
        <dbReference type="Ensembl" id="ENSORLP00000043063.1"/>
    </source>
</evidence>
<evidence type="ECO:0000259" key="6">
    <source>
        <dbReference type="PROSITE" id="PS50994"/>
    </source>
</evidence>
<dbReference type="FunFam" id="3.30.420.10:FF:000032">
    <property type="entry name" value="Retrovirus-related Pol polyprotein from transposon 297-like Protein"/>
    <property type="match status" value="1"/>
</dbReference>
<dbReference type="Gene3D" id="3.30.70.270">
    <property type="match status" value="1"/>
</dbReference>
<dbReference type="Pfam" id="PF00078">
    <property type="entry name" value="RVT_1"/>
    <property type="match status" value="1"/>
</dbReference>